<keyword evidence="5" id="KW-0547">Nucleotide-binding</keyword>
<evidence type="ECO:0000256" key="6">
    <source>
        <dbReference type="ARBA" id="ARBA00022777"/>
    </source>
</evidence>
<sequence length="397" mass="45324">MRLSLLSSIRLFMFILISFIYYTSVENHTTLQLTFVIIAVLAFCMNHFLLVTSLVKKFFIFALTLDVIFILGFVFFFPGPTLYLLLFGVDAVTLFLIAENKRIIWGFSLAFFFLWALCISYTYRITGSLDIMENLTNFAFIMFEAVVGRLIHKLVYAQEKIGTQYEELQETHHALKDAHEQLQHYSNQVEELTLIQERNRISGEIHDTVGHKMTALLVQLQVAKELYNIQPEKSKQTILLCEELARNALQELRLSVRTLKDENRSFVATIRKILEDYQNMTGLKSSFQLKGNASQIPTAIQLDLTRIIQESVTNAVRHGQATECNVTIEVSDSTLEAFIRDNGTGSTNVSPGFGLKNMRDRVQEHGGQIVFESNPQQGFIIRMSVPLKEIQWQMGGA</sequence>
<keyword evidence="8" id="KW-0902">Two-component regulatory system</keyword>
<feature type="transmembrane region" description="Helical" evidence="10">
    <location>
        <begin position="103"/>
        <end position="123"/>
    </location>
</feature>
<dbReference type="EC" id="2.7.13.3" evidence="2"/>
<feature type="transmembrane region" description="Helical" evidence="10">
    <location>
        <begin position="82"/>
        <end position="98"/>
    </location>
</feature>
<evidence type="ECO:0000256" key="4">
    <source>
        <dbReference type="ARBA" id="ARBA00022679"/>
    </source>
</evidence>
<keyword evidence="7" id="KW-0067">ATP-binding</keyword>
<dbReference type="InterPro" id="IPR005467">
    <property type="entry name" value="His_kinase_dom"/>
</dbReference>
<organism evidence="12 13">
    <name type="scientific">Lederbergia citri</name>
    <dbReference type="NCBI Taxonomy" id="2833580"/>
    <lineage>
        <taxon>Bacteria</taxon>
        <taxon>Bacillati</taxon>
        <taxon>Bacillota</taxon>
        <taxon>Bacilli</taxon>
        <taxon>Bacillales</taxon>
        <taxon>Bacillaceae</taxon>
        <taxon>Lederbergia</taxon>
    </lineage>
</organism>
<evidence type="ECO:0000259" key="11">
    <source>
        <dbReference type="PROSITE" id="PS50109"/>
    </source>
</evidence>
<dbReference type="SUPFAM" id="SSF55874">
    <property type="entry name" value="ATPase domain of HSP90 chaperone/DNA topoisomerase II/histidine kinase"/>
    <property type="match status" value="1"/>
</dbReference>
<keyword evidence="6 12" id="KW-0418">Kinase</keyword>
<keyword evidence="10" id="KW-0472">Membrane</keyword>
<comment type="catalytic activity">
    <reaction evidence="1">
        <text>ATP + protein L-histidine = ADP + protein N-phospho-L-histidine.</text>
        <dbReference type="EC" id="2.7.13.3"/>
    </reaction>
</comment>
<accession>A0A942TKZ7</accession>
<dbReference type="InterPro" id="IPR036890">
    <property type="entry name" value="HATPase_C_sf"/>
</dbReference>
<evidence type="ECO:0000256" key="3">
    <source>
        <dbReference type="ARBA" id="ARBA00022553"/>
    </source>
</evidence>
<evidence type="ECO:0000256" key="2">
    <source>
        <dbReference type="ARBA" id="ARBA00012438"/>
    </source>
</evidence>
<dbReference type="Gene3D" id="1.20.5.1930">
    <property type="match status" value="1"/>
</dbReference>
<keyword evidence="13" id="KW-1185">Reference proteome</keyword>
<feature type="coiled-coil region" evidence="9">
    <location>
        <begin position="165"/>
        <end position="195"/>
    </location>
</feature>
<dbReference type="InterPro" id="IPR003594">
    <property type="entry name" value="HATPase_dom"/>
</dbReference>
<evidence type="ECO:0000256" key="8">
    <source>
        <dbReference type="ARBA" id="ARBA00023012"/>
    </source>
</evidence>
<gene>
    <name evidence="12" type="ORF">KHA97_23190</name>
</gene>
<dbReference type="PANTHER" id="PTHR24421">
    <property type="entry name" value="NITRATE/NITRITE SENSOR PROTEIN NARX-RELATED"/>
    <property type="match status" value="1"/>
</dbReference>
<keyword evidence="3" id="KW-0597">Phosphoprotein</keyword>
<dbReference type="PANTHER" id="PTHR24421:SF10">
    <property type="entry name" value="NITRATE_NITRITE SENSOR PROTEIN NARQ"/>
    <property type="match status" value="1"/>
</dbReference>
<dbReference type="SMART" id="SM00387">
    <property type="entry name" value="HATPase_c"/>
    <property type="match status" value="1"/>
</dbReference>
<dbReference type="CDD" id="cd16917">
    <property type="entry name" value="HATPase_UhpB-NarQ-NarX-like"/>
    <property type="match status" value="1"/>
</dbReference>
<dbReference type="Pfam" id="PF02518">
    <property type="entry name" value="HATPase_c"/>
    <property type="match status" value="1"/>
</dbReference>
<feature type="transmembrane region" description="Helical" evidence="10">
    <location>
        <begin position="58"/>
        <end position="76"/>
    </location>
</feature>
<dbReference type="AlphaFoldDB" id="A0A942TKZ7"/>
<keyword evidence="10" id="KW-1133">Transmembrane helix</keyword>
<keyword evidence="10" id="KW-0812">Transmembrane</keyword>
<dbReference type="Pfam" id="PF07730">
    <property type="entry name" value="HisKA_3"/>
    <property type="match status" value="1"/>
</dbReference>
<feature type="transmembrane region" description="Helical" evidence="10">
    <location>
        <begin position="31"/>
        <end position="51"/>
    </location>
</feature>
<dbReference type="InterPro" id="IPR011712">
    <property type="entry name" value="Sig_transdc_His_kin_sub3_dim/P"/>
</dbReference>
<dbReference type="Proteomes" id="UP000681414">
    <property type="component" value="Unassembled WGS sequence"/>
</dbReference>
<dbReference type="GO" id="GO:0000155">
    <property type="term" value="F:phosphorelay sensor kinase activity"/>
    <property type="evidence" value="ECO:0007669"/>
    <property type="project" value="InterPro"/>
</dbReference>
<protein>
    <recommendedName>
        <fullName evidence="2">histidine kinase</fullName>
        <ecNumber evidence="2">2.7.13.3</ecNumber>
    </recommendedName>
</protein>
<dbReference type="InterPro" id="IPR050482">
    <property type="entry name" value="Sensor_HK_TwoCompSys"/>
</dbReference>
<dbReference type="Gene3D" id="3.30.565.10">
    <property type="entry name" value="Histidine kinase-like ATPase, C-terminal domain"/>
    <property type="match status" value="1"/>
</dbReference>
<dbReference type="GO" id="GO:0005524">
    <property type="term" value="F:ATP binding"/>
    <property type="evidence" value="ECO:0007669"/>
    <property type="project" value="UniProtKB-KW"/>
</dbReference>
<evidence type="ECO:0000256" key="7">
    <source>
        <dbReference type="ARBA" id="ARBA00022840"/>
    </source>
</evidence>
<dbReference type="GO" id="GO:0016020">
    <property type="term" value="C:membrane"/>
    <property type="evidence" value="ECO:0007669"/>
    <property type="project" value="InterPro"/>
</dbReference>
<evidence type="ECO:0000256" key="10">
    <source>
        <dbReference type="SAM" id="Phobius"/>
    </source>
</evidence>
<reference evidence="12 13" key="1">
    <citation type="submission" date="2021-05" db="EMBL/GenBank/DDBJ databases">
        <title>Novel Bacillus species.</title>
        <authorList>
            <person name="Liu G."/>
        </authorList>
    </citation>
    <scope>NUCLEOTIDE SEQUENCE [LARGE SCALE GENOMIC DNA]</scope>
    <source>
        <strain evidence="13">FJAT-49780</strain>
    </source>
</reference>
<evidence type="ECO:0000256" key="9">
    <source>
        <dbReference type="SAM" id="Coils"/>
    </source>
</evidence>
<feature type="domain" description="Histidine kinase" evidence="11">
    <location>
        <begin position="208"/>
        <end position="389"/>
    </location>
</feature>
<evidence type="ECO:0000313" key="13">
    <source>
        <dbReference type="Proteomes" id="UP000681414"/>
    </source>
</evidence>
<dbReference type="GO" id="GO:0046983">
    <property type="term" value="F:protein dimerization activity"/>
    <property type="evidence" value="ECO:0007669"/>
    <property type="project" value="InterPro"/>
</dbReference>
<keyword evidence="4" id="KW-0808">Transferase</keyword>
<dbReference type="EMBL" id="JAGYPG010000006">
    <property type="protein sequence ID" value="MBS4197947.1"/>
    <property type="molecule type" value="Genomic_DNA"/>
</dbReference>
<evidence type="ECO:0000313" key="12">
    <source>
        <dbReference type="EMBL" id="MBS4197947.1"/>
    </source>
</evidence>
<dbReference type="RefSeq" id="WP_213127178.1">
    <property type="nucleotide sequence ID" value="NZ_JAGYPG010000006.1"/>
</dbReference>
<feature type="transmembrane region" description="Helical" evidence="10">
    <location>
        <begin position="7"/>
        <end position="25"/>
    </location>
</feature>
<proteinExistence type="predicted"/>
<evidence type="ECO:0000256" key="1">
    <source>
        <dbReference type="ARBA" id="ARBA00000085"/>
    </source>
</evidence>
<comment type="caution">
    <text evidence="12">The sequence shown here is derived from an EMBL/GenBank/DDBJ whole genome shotgun (WGS) entry which is preliminary data.</text>
</comment>
<keyword evidence="9" id="KW-0175">Coiled coil</keyword>
<name>A0A942TKZ7_9BACI</name>
<dbReference type="PROSITE" id="PS50109">
    <property type="entry name" value="HIS_KIN"/>
    <property type="match status" value="1"/>
</dbReference>
<evidence type="ECO:0000256" key="5">
    <source>
        <dbReference type="ARBA" id="ARBA00022741"/>
    </source>
</evidence>